<dbReference type="RefSeq" id="WP_164452803.1">
    <property type="nucleotide sequence ID" value="NZ_JAAIJQ010000026.1"/>
</dbReference>
<dbReference type="EMBL" id="JAAIJQ010000026">
    <property type="protein sequence ID" value="NEV62331.1"/>
    <property type="molecule type" value="Genomic_DNA"/>
</dbReference>
<feature type="region of interest" description="Disordered" evidence="1">
    <location>
        <begin position="46"/>
        <end position="67"/>
    </location>
</feature>
<name>A0A6M0JZ57_9GAMM</name>
<evidence type="ECO:0000256" key="1">
    <source>
        <dbReference type="SAM" id="MobiDB-lite"/>
    </source>
</evidence>
<dbReference type="Proteomes" id="UP000483379">
    <property type="component" value="Unassembled WGS sequence"/>
</dbReference>
<proteinExistence type="predicted"/>
<organism evidence="2 3">
    <name type="scientific">Thiorhodococcus minor</name>
    <dbReference type="NCBI Taxonomy" id="57489"/>
    <lineage>
        <taxon>Bacteria</taxon>
        <taxon>Pseudomonadati</taxon>
        <taxon>Pseudomonadota</taxon>
        <taxon>Gammaproteobacteria</taxon>
        <taxon>Chromatiales</taxon>
        <taxon>Chromatiaceae</taxon>
        <taxon>Thiorhodococcus</taxon>
    </lineage>
</organism>
<reference evidence="2 3" key="1">
    <citation type="submission" date="2020-02" db="EMBL/GenBank/DDBJ databases">
        <title>Genome sequences of Thiorhodococcus mannitoliphagus and Thiorhodococcus minor, purple sulfur photosynthetic bacteria in the gammaproteobacterial family, Chromatiaceae.</title>
        <authorList>
            <person name="Aviles F.A."/>
            <person name="Meyer T.E."/>
            <person name="Kyndt J.A."/>
        </authorList>
    </citation>
    <scope>NUCLEOTIDE SEQUENCE [LARGE SCALE GENOMIC DNA]</scope>
    <source>
        <strain evidence="2 3">DSM 11518</strain>
    </source>
</reference>
<keyword evidence="3" id="KW-1185">Reference proteome</keyword>
<protein>
    <submittedName>
        <fullName evidence="2">Uncharacterized protein</fullName>
    </submittedName>
</protein>
<accession>A0A6M0JZ57</accession>
<comment type="caution">
    <text evidence="2">The sequence shown here is derived from an EMBL/GenBank/DDBJ whole genome shotgun (WGS) entry which is preliminary data.</text>
</comment>
<gene>
    <name evidence="2" type="ORF">G3446_10585</name>
</gene>
<dbReference type="AlphaFoldDB" id="A0A6M0JZ57"/>
<sequence>MHTTAAPIRALRTVALFATGAATYGHASAFAQLPGWPRLLRAAQRLARSRTPAAETPLQRRPAPLRS</sequence>
<evidence type="ECO:0000313" key="2">
    <source>
        <dbReference type="EMBL" id="NEV62331.1"/>
    </source>
</evidence>
<evidence type="ECO:0000313" key="3">
    <source>
        <dbReference type="Proteomes" id="UP000483379"/>
    </source>
</evidence>